<gene>
    <name evidence="2" type="ORF">DDE23_07295</name>
</gene>
<accession>A0A2T7UTF4</accession>
<keyword evidence="1" id="KW-0732">Signal</keyword>
<evidence type="ECO:0008006" key="4">
    <source>
        <dbReference type="Google" id="ProtNLM"/>
    </source>
</evidence>
<organism evidence="2 3">
    <name type="scientific">Pararhodobacter aggregans</name>
    <dbReference type="NCBI Taxonomy" id="404875"/>
    <lineage>
        <taxon>Bacteria</taxon>
        <taxon>Pseudomonadati</taxon>
        <taxon>Pseudomonadota</taxon>
        <taxon>Alphaproteobacteria</taxon>
        <taxon>Rhodobacterales</taxon>
        <taxon>Paracoccaceae</taxon>
        <taxon>Pararhodobacter</taxon>
    </lineage>
</organism>
<evidence type="ECO:0000256" key="1">
    <source>
        <dbReference type="SAM" id="SignalP"/>
    </source>
</evidence>
<proteinExistence type="predicted"/>
<sequence length="136" mass="14841">MMKRAMIAGLAALSTLIAAPAAFADPPPHARAHGRGHAECRGHECGRRGNPGHGWNDERHGGRHLDRHRDASVPHITINIGDDGRYGERWTWRDGYGFGPAPRGREYRVINGQLVMVDAQTLQIVAIVGLLSALLN</sequence>
<keyword evidence="3" id="KW-1185">Reference proteome</keyword>
<feature type="signal peptide" evidence="1">
    <location>
        <begin position="1"/>
        <end position="24"/>
    </location>
</feature>
<dbReference type="Proteomes" id="UP000244810">
    <property type="component" value="Unassembled WGS sequence"/>
</dbReference>
<name>A0A2T7UTF4_9RHOB</name>
<evidence type="ECO:0000313" key="3">
    <source>
        <dbReference type="Proteomes" id="UP000244810"/>
    </source>
</evidence>
<comment type="caution">
    <text evidence="2">The sequence shown here is derived from an EMBL/GenBank/DDBJ whole genome shotgun (WGS) entry which is preliminary data.</text>
</comment>
<protein>
    <recommendedName>
        <fullName evidence="4">Integral membrane protein</fullName>
    </recommendedName>
</protein>
<reference evidence="2 3" key="1">
    <citation type="journal article" date="2011" name="Syst. Appl. Microbiol.">
        <title>Defluviimonas denitrificans gen. nov., sp. nov., and Pararhodobacter aggregans gen. nov., sp. nov., non-phototrophic Rhodobacteraceae from the biofilter of a marine aquaculture.</title>
        <authorList>
            <person name="Foesel B.U."/>
            <person name="Drake H.L."/>
            <person name="Schramm A."/>
        </authorList>
    </citation>
    <scope>NUCLEOTIDE SEQUENCE [LARGE SCALE GENOMIC DNA]</scope>
    <source>
        <strain evidence="2 3">D1-19</strain>
    </source>
</reference>
<evidence type="ECO:0000313" key="2">
    <source>
        <dbReference type="EMBL" id="PVE47942.1"/>
    </source>
</evidence>
<dbReference type="AlphaFoldDB" id="A0A2T7UTF4"/>
<dbReference type="EMBL" id="QDDR01000003">
    <property type="protein sequence ID" value="PVE47942.1"/>
    <property type="molecule type" value="Genomic_DNA"/>
</dbReference>
<feature type="chain" id="PRO_5015432264" description="Integral membrane protein" evidence="1">
    <location>
        <begin position="25"/>
        <end position="136"/>
    </location>
</feature>